<dbReference type="Pfam" id="PF02875">
    <property type="entry name" value="Mur_ligase_C"/>
    <property type="match status" value="1"/>
</dbReference>
<dbReference type="AlphaFoldDB" id="A0A9D1HAS4"/>
<keyword evidence="4 11" id="KW-0436">Ligase</keyword>
<evidence type="ECO:0000256" key="10">
    <source>
        <dbReference type="ARBA" id="ARBA00047493"/>
    </source>
</evidence>
<dbReference type="PANTHER" id="PTHR11136">
    <property type="entry name" value="FOLYLPOLYGLUTAMATE SYNTHASE-RELATED"/>
    <property type="match status" value="1"/>
</dbReference>
<dbReference type="InterPro" id="IPR013221">
    <property type="entry name" value="Mur_ligase_cen"/>
</dbReference>
<dbReference type="PROSITE" id="PS01012">
    <property type="entry name" value="FOLYLPOLYGLU_SYNT_2"/>
    <property type="match status" value="1"/>
</dbReference>
<accession>A0A9D1HAS4</accession>
<evidence type="ECO:0000256" key="2">
    <source>
        <dbReference type="ARBA" id="ARBA00008276"/>
    </source>
</evidence>
<dbReference type="EMBL" id="DVLX01000010">
    <property type="protein sequence ID" value="HIT98788.1"/>
    <property type="molecule type" value="Genomic_DNA"/>
</dbReference>
<evidence type="ECO:0000256" key="3">
    <source>
        <dbReference type="ARBA" id="ARBA00013025"/>
    </source>
</evidence>
<dbReference type="InterPro" id="IPR018109">
    <property type="entry name" value="Folylpolyglutamate_synth_CS"/>
</dbReference>
<sequence>MADTTFNADTAAFDMAVIDRIHQFNRFGMKLGLERMDELLKKLGNPQEGLQVIHVAGTNGKGSVSKFLEEGLKACGYKMGLYTSPFIERFNERIRFDGEDISDNDLEVFGRRVIAAAEEMVSEGLESPTEFEVVTAIAFLYFKEKDTDIAVMEVGLGGSGDSTNVIRRPLASVICSISYDHMDRLGDSLGEIAAEKAGIIKTGCPVISNVSEREAAVVIAKAAYKKRSPLYDVSKIRYEIYEDTPFSQKVSMEIYEKDYSGVETIMTGKHQADNLKTALATLEVLRKQKKVKLDREKLYEGIAKAKQPGRFEIFKWGEYGVDADGFEKLVILDGAHNEAGAEVLENTVNKYFEDKRILMITGMLADKQTDKITEHFAGITDKMIATEPDNPRKLEAEKLASMLESKGVSVKTAKTAEECLSIADQMKDEWDILLAAGSLYLIGIIRRMIRNGYGEEKK</sequence>
<comment type="caution">
    <text evidence="14">The sequence shown here is derived from an EMBL/GenBank/DDBJ whole genome shotgun (WGS) entry which is preliminary data.</text>
</comment>
<evidence type="ECO:0000256" key="4">
    <source>
        <dbReference type="ARBA" id="ARBA00022598"/>
    </source>
</evidence>
<evidence type="ECO:0000256" key="8">
    <source>
        <dbReference type="ARBA" id="ARBA00022842"/>
    </source>
</evidence>
<keyword evidence="5" id="KW-0479">Metal-binding</keyword>
<dbReference type="Pfam" id="PF08245">
    <property type="entry name" value="Mur_ligase_M"/>
    <property type="match status" value="1"/>
</dbReference>
<comment type="similarity">
    <text evidence="2 11">Belongs to the folylpolyglutamate synthase family.</text>
</comment>
<dbReference type="FunFam" id="3.40.1190.10:FF:000011">
    <property type="entry name" value="Folylpolyglutamate synthase/dihydrofolate synthase"/>
    <property type="match status" value="1"/>
</dbReference>
<dbReference type="EC" id="6.3.2.17" evidence="3"/>
<protein>
    <recommendedName>
        <fullName evidence="3">tetrahydrofolate synthase</fullName>
        <ecNumber evidence="3">6.3.2.17</ecNumber>
    </recommendedName>
    <alternativeName>
        <fullName evidence="9">Tetrahydrofolylpolyglutamate synthase</fullName>
    </alternativeName>
</protein>
<evidence type="ECO:0000259" key="12">
    <source>
        <dbReference type="Pfam" id="PF02875"/>
    </source>
</evidence>
<comment type="catalytic activity">
    <reaction evidence="10">
        <text>(6S)-5,6,7,8-tetrahydrofolyl-(gamma-L-Glu)(n) + L-glutamate + ATP = (6S)-5,6,7,8-tetrahydrofolyl-(gamma-L-Glu)(n+1) + ADP + phosphate + H(+)</text>
        <dbReference type="Rhea" id="RHEA:10580"/>
        <dbReference type="Rhea" id="RHEA-COMP:14738"/>
        <dbReference type="Rhea" id="RHEA-COMP:14740"/>
        <dbReference type="ChEBI" id="CHEBI:15378"/>
        <dbReference type="ChEBI" id="CHEBI:29985"/>
        <dbReference type="ChEBI" id="CHEBI:30616"/>
        <dbReference type="ChEBI" id="CHEBI:43474"/>
        <dbReference type="ChEBI" id="CHEBI:141005"/>
        <dbReference type="ChEBI" id="CHEBI:456216"/>
        <dbReference type="EC" id="6.3.2.17"/>
    </reaction>
</comment>
<reference evidence="14" key="2">
    <citation type="journal article" date="2021" name="PeerJ">
        <title>Extensive microbial diversity within the chicken gut microbiome revealed by metagenomics and culture.</title>
        <authorList>
            <person name="Gilroy R."/>
            <person name="Ravi A."/>
            <person name="Getino M."/>
            <person name="Pursley I."/>
            <person name="Horton D.L."/>
            <person name="Alikhan N.F."/>
            <person name="Baker D."/>
            <person name="Gharbi K."/>
            <person name="Hall N."/>
            <person name="Watson M."/>
            <person name="Adriaenssens E.M."/>
            <person name="Foster-Nyarko E."/>
            <person name="Jarju S."/>
            <person name="Secka A."/>
            <person name="Antonio M."/>
            <person name="Oren A."/>
            <person name="Chaudhuri R.R."/>
            <person name="La Ragione R."/>
            <person name="Hildebrand F."/>
            <person name="Pallen M.J."/>
        </authorList>
    </citation>
    <scope>NUCLEOTIDE SEQUENCE</scope>
    <source>
        <strain evidence="14">CHK176-22527</strain>
    </source>
</reference>
<dbReference type="InterPro" id="IPR036565">
    <property type="entry name" value="Mur-like_cat_sf"/>
</dbReference>
<evidence type="ECO:0000259" key="13">
    <source>
        <dbReference type="Pfam" id="PF08245"/>
    </source>
</evidence>
<evidence type="ECO:0000256" key="1">
    <source>
        <dbReference type="ARBA" id="ARBA00001946"/>
    </source>
</evidence>
<proteinExistence type="inferred from homology"/>
<dbReference type="InterPro" id="IPR001645">
    <property type="entry name" value="Folylpolyglutamate_synth"/>
</dbReference>
<keyword evidence="7 11" id="KW-0067">ATP-binding</keyword>
<dbReference type="GO" id="GO:0046872">
    <property type="term" value="F:metal ion binding"/>
    <property type="evidence" value="ECO:0007669"/>
    <property type="project" value="UniProtKB-KW"/>
</dbReference>
<dbReference type="GO" id="GO:0004326">
    <property type="term" value="F:tetrahydrofolylpolyglutamate synthase activity"/>
    <property type="evidence" value="ECO:0007669"/>
    <property type="project" value="UniProtKB-EC"/>
</dbReference>
<dbReference type="Gene3D" id="3.40.1190.10">
    <property type="entry name" value="Mur-like, catalytic domain"/>
    <property type="match status" value="1"/>
</dbReference>
<feature type="domain" description="Mur ligase C-terminal" evidence="12">
    <location>
        <begin position="329"/>
        <end position="438"/>
    </location>
</feature>
<dbReference type="InterPro" id="IPR036615">
    <property type="entry name" value="Mur_ligase_C_dom_sf"/>
</dbReference>
<evidence type="ECO:0000313" key="14">
    <source>
        <dbReference type="EMBL" id="HIT98788.1"/>
    </source>
</evidence>
<evidence type="ECO:0000313" key="15">
    <source>
        <dbReference type="Proteomes" id="UP000824159"/>
    </source>
</evidence>
<evidence type="ECO:0000256" key="9">
    <source>
        <dbReference type="ARBA" id="ARBA00030592"/>
    </source>
</evidence>
<keyword evidence="6 11" id="KW-0547">Nucleotide-binding</keyword>
<name>A0A9D1HAS4_9FIRM</name>
<dbReference type="GO" id="GO:0005737">
    <property type="term" value="C:cytoplasm"/>
    <property type="evidence" value="ECO:0007669"/>
    <property type="project" value="TreeGrafter"/>
</dbReference>
<dbReference type="NCBIfam" id="TIGR01499">
    <property type="entry name" value="folC"/>
    <property type="match status" value="1"/>
</dbReference>
<gene>
    <name evidence="14" type="ORF">IAD12_00850</name>
</gene>
<evidence type="ECO:0000256" key="6">
    <source>
        <dbReference type="ARBA" id="ARBA00022741"/>
    </source>
</evidence>
<dbReference type="Proteomes" id="UP000824159">
    <property type="component" value="Unassembled WGS sequence"/>
</dbReference>
<feature type="domain" description="Mur ligase central" evidence="13">
    <location>
        <begin position="55"/>
        <end position="281"/>
    </location>
</feature>
<comment type="cofactor">
    <cofactor evidence="1">
        <name>Mg(2+)</name>
        <dbReference type="ChEBI" id="CHEBI:18420"/>
    </cofactor>
</comment>
<evidence type="ECO:0000256" key="7">
    <source>
        <dbReference type="ARBA" id="ARBA00022840"/>
    </source>
</evidence>
<evidence type="ECO:0000256" key="11">
    <source>
        <dbReference type="PIRNR" id="PIRNR001563"/>
    </source>
</evidence>
<dbReference type="GO" id="GO:0005524">
    <property type="term" value="F:ATP binding"/>
    <property type="evidence" value="ECO:0007669"/>
    <property type="project" value="UniProtKB-KW"/>
</dbReference>
<dbReference type="InterPro" id="IPR004101">
    <property type="entry name" value="Mur_ligase_C"/>
</dbReference>
<organism evidence="14 15">
    <name type="scientific">Candidatus Allocopromorpha excrementavium</name>
    <dbReference type="NCBI Taxonomy" id="2840741"/>
    <lineage>
        <taxon>Bacteria</taxon>
        <taxon>Bacillati</taxon>
        <taxon>Bacillota</taxon>
        <taxon>Clostridia</taxon>
        <taxon>Eubacteriales</taxon>
        <taxon>Eubacteriaceae</taxon>
        <taxon>Eubacteriaceae incertae sedis</taxon>
        <taxon>Candidatus Allocopromorpha</taxon>
    </lineage>
</organism>
<dbReference type="PIRSF" id="PIRSF001563">
    <property type="entry name" value="Folylpolyglu_synth"/>
    <property type="match status" value="1"/>
</dbReference>
<reference evidence="14" key="1">
    <citation type="submission" date="2020-10" db="EMBL/GenBank/DDBJ databases">
        <authorList>
            <person name="Gilroy R."/>
        </authorList>
    </citation>
    <scope>NUCLEOTIDE SEQUENCE</scope>
    <source>
        <strain evidence="14">CHK176-22527</strain>
    </source>
</reference>
<dbReference type="SUPFAM" id="SSF53244">
    <property type="entry name" value="MurD-like peptide ligases, peptide-binding domain"/>
    <property type="match status" value="1"/>
</dbReference>
<dbReference type="SUPFAM" id="SSF53623">
    <property type="entry name" value="MurD-like peptide ligases, catalytic domain"/>
    <property type="match status" value="1"/>
</dbReference>
<dbReference type="Gene3D" id="3.90.190.20">
    <property type="entry name" value="Mur ligase, C-terminal domain"/>
    <property type="match status" value="1"/>
</dbReference>
<keyword evidence="8" id="KW-0460">Magnesium</keyword>
<dbReference type="PANTHER" id="PTHR11136:SF0">
    <property type="entry name" value="DIHYDROFOLATE SYNTHETASE-RELATED"/>
    <property type="match status" value="1"/>
</dbReference>
<evidence type="ECO:0000256" key="5">
    <source>
        <dbReference type="ARBA" id="ARBA00022723"/>
    </source>
</evidence>
<dbReference type="GO" id="GO:0008841">
    <property type="term" value="F:dihydrofolate synthase activity"/>
    <property type="evidence" value="ECO:0007669"/>
    <property type="project" value="TreeGrafter"/>
</dbReference>